<name>A0A5J4WRG6_9EUKA</name>
<evidence type="ECO:0000313" key="3">
    <source>
        <dbReference type="Proteomes" id="UP000324800"/>
    </source>
</evidence>
<protein>
    <submittedName>
        <fullName evidence="2">Uncharacterized protein</fullName>
    </submittedName>
</protein>
<proteinExistence type="predicted"/>
<organism evidence="2 3">
    <name type="scientific">Streblomastix strix</name>
    <dbReference type="NCBI Taxonomy" id="222440"/>
    <lineage>
        <taxon>Eukaryota</taxon>
        <taxon>Metamonada</taxon>
        <taxon>Preaxostyla</taxon>
        <taxon>Oxymonadida</taxon>
        <taxon>Streblomastigidae</taxon>
        <taxon>Streblomastix</taxon>
    </lineage>
</organism>
<sequence length="236" mass="26472">MNLFSQSSPSKRDTIEAQGRLEPPELPLLSYNQQSQFEKQNVDYMAELDSAQYRSQFESDDFDDDSTESPPDAPFNAEEADYLPGDNEDVDQLLENPVEKLPCPLCYKAYLTREDIDKSIASLFIHSENEQSHSLTAFECNLCSLRFVMPSCTNHQLMNALKNAEEMHHSQNQYCKSCLSYIIGSKQETPIPITAPSSPFSSSSSPFNASRSQSPTVTPLIGQCNQCHFIVTIPPL</sequence>
<comment type="caution">
    <text evidence="2">The sequence shown here is derived from an EMBL/GenBank/DDBJ whole genome shotgun (WGS) entry which is preliminary data.</text>
</comment>
<feature type="region of interest" description="Disordered" evidence="1">
    <location>
        <begin position="1"/>
        <end position="26"/>
    </location>
</feature>
<feature type="compositionally biased region" description="Acidic residues" evidence="1">
    <location>
        <begin position="58"/>
        <end position="67"/>
    </location>
</feature>
<reference evidence="2 3" key="1">
    <citation type="submission" date="2019-03" db="EMBL/GenBank/DDBJ databases">
        <title>Single cell metagenomics reveals metabolic interactions within the superorganism composed of flagellate Streblomastix strix and complex community of Bacteroidetes bacteria on its surface.</title>
        <authorList>
            <person name="Treitli S.C."/>
            <person name="Kolisko M."/>
            <person name="Husnik F."/>
            <person name="Keeling P."/>
            <person name="Hampl V."/>
        </authorList>
    </citation>
    <scope>NUCLEOTIDE SEQUENCE [LARGE SCALE GENOMIC DNA]</scope>
    <source>
        <strain evidence="2">ST1C</strain>
    </source>
</reference>
<evidence type="ECO:0000313" key="2">
    <source>
        <dbReference type="EMBL" id="KAA6397717.1"/>
    </source>
</evidence>
<feature type="region of interest" description="Disordered" evidence="1">
    <location>
        <begin position="58"/>
        <end position="83"/>
    </location>
</feature>
<gene>
    <name evidence="2" type="ORF">EZS28_006756</name>
</gene>
<evidence type="ECO:0000256" key="1">
    <source>
        <dbReference type="SAM" id="MobiDB-lite"/>
    </source>
</evidence>
<dbReference type="Proteomes" id="UP000324800">
    <property type="component" value="Unassembled WGS sequence"/>
</dbReference>
<dbReference type="AlphaFoldDB" id="A0A5J4WRG6"/>
<dbReference type="EMBL" id="SNRW01001116">
    <property type="protein sequence ID" value="KAA6397717.1"/>
    <property type="molecule type" value="Genomic_DNA"/>
</dbReference>
<accession>A0A5J4WRG6</accession>
<feature type="region of interest" description="Disordered" evidence="1">
    <location>
        <begin position="194"/>
        <end position="214"/>
    </location>
</feature>